<dbReference type="InterPro" id="IPR013783">
    <property type="entry name" value="Ig-like_fold"/>
</dbReference>
<dbReference type="EMBL" id="CP039396">
    <property type="protein sequence ID" value="QCD42490.1"/>
    <property type="molecule type" value="Genomic_DNA"/>
</dbReference>
<gene>
    <name evidence="3" type="ORF">E7747_09490</name>
</gene>
<proteinExistence type="predicted"/>
<dbReference type="RefSeq" id="WP_136415599.1">
    <property type="nucleotide sequence ID" value="NZ_CP039396.1"/>
</dbReference>
<dbReference type="SUPFAM" id="SSF52266">
    <property type="entry name" value="SGNH hydrolase"/>
    <property type="match status" value="1"/>
</dbReference>
<dbReference type="Proteomes" id="UP000297149">
    <property type="component" value="Chromosome"/>
</dbReference>
<sequence length="478" mass="53148">MKTSILTISLAFLAIAAESEAKVRPASLITDNMVLPQNSNARIYGIADPGAEITVIPSWNNKTYSTSTDRTGEWSLAIETPAGGFTPYSITISDGEPLTVNNVLIGEVWLASGQSNMQMPLKGFPGCCTLGGYDEIASSGDEAGNVRFFTVPQTQSYTPLDTVAASWTVPSPETAPDYSALAWHFAKRMSDVLNVPVGIVSAAYGGAKVESWTPRDMLEKYPDISLDPKDIEPMVHYHRPMLMYNAMFNPIKNYTYNGIIWYQGCSNVSTYQTYSERLAAMVKRWRDDIGLGDIPFYDVEIAPYEYGDPTEKGKAPLLREAQWKAIGMIPNSAMISTNDLVEPYERFNIHPANKAAVGKRLCDLALNKTYGKKQFPVESPRYKSHRFTDGAAWVAIDSPSDGICRNYMIEGFEIAGPDKIFHPADSVWLHWQTNEMVVSSKKVPNPVAVRYGWRDFMPGNLHAGNYLPLIPFRTDDWE</sequence>
<keyword evidence="4" id="KW-1185">Reference proteome</keyword>
<dbReference type="Pfam" id="PF03629">
    <property type="entry name" value="SASA"/>
    <property type="match status" value="1"/>
</dbReference>
<feature type="domain" description="Sialate O-acetylesterase" evidence="2">
    <location>
        <begin position="107"/>
        <end position="364"/>
    </location>
</feature>
<dbReference type="Gene3D" id="3.40.50.1110">
    <property type="entry name" value="SGNH hydrolase"/>
    <property type="match status" value="1"/>
</dbReference>
<dbReference type="InterPro" id="IPR036514">
    <property type="entry name" value="SGNH_hydro_sf"/>
</dbReference>
<dbReference type="PANTHER" id="PTHR22901:SF0">
    <property type="entry name" value="SIALATE O-ACETYLESTERASE"/>
    <property type="match status" value="1"/>
</dbReference>
<reference evidence="4" key="1">
    <citation type="submission" date="2019-02" db="EMBL/GenBank/DDBJ databases">
        <title>Isolation and identification of novel species under the genus Muribaculum.</title>
        <authorList>
            <person name="Miyake S."/>
            <person name="Ding Y."/>
            <person name="Low A."/>
            <person name="Soh M."/>
            <person name="Seedorf H."/>
        </authorList>
    </citation>
    <scope>NUCLEOTIDE SEQUENCE [LARGE SCALE GENOMIC DNA]</scope>
    <source>
        <strain evidence="4">H5</strain>
    </source>
</reference>
<dbReference type="InterPro" id="IPR039329">
    <property type="entry name" value="SIAE"/>
</dbReference>
<protein>
    <submittedName>
        <fullName evidence="3">Sialate O-acetylesterase</fullName>
    </submittedName>
</protein>
<dbReference type="Gene3D" id="2.60.40.10">
    <property type="entry name" value="Immunoglobulins"/>
    <property type="match status" value="1"/>
</dbReference>
<organism evidence="3 4">
    <name type="scientific">Duncaniella dubosii</name>
    <dbReference type="NCBI Taxonomy" id="2518971"/>
    <lineage>
        <taxon>Bacteria</taxon>
        <taxon>Pseudomonadati</taxon>
        <taxon>Bacteroidota</taxon>
        <taxon>Bacteroidia</taxon>
        <taxon>Bacteroidales</taxon>
        <taxon>Muribaculaceae</taxon>
        <taxon>Duncaniella</taxon>
    </lineage>
</organism>
<evidence type="ECO:0000313" key="3">
    <source>
        <dbReference type="EMBL" id="QCD42490.1"/>
    </source>
</evidence>
<evidence type="ECO:0000313" key="4">
    <source>
        <dbReference type="Proteomes" id="UP000297149"/>
    </source>
</evidence>
<dbReference type="PANTHER" id="PTHR22901">
    <property type="entry name" value="SIALATE O-ACETYLESTERASE"/>
    <property type="match status" value="1"/>
</dbReference>
<dbReference type="InterPro" id="IPR005181">
    <property type="entry name" value="SASA"/>
</dbReference>
<dbReference type="KEGG" id="ddb:E7747_09490"/>
<dbReference type="AlphaFoldDB" id="A0A4P7W4U2"/>
<keyword evidence="1" id="KW-0378">Hydrolase</keyword>
<evidence type="ECO:0000256" key="1">
    <source>
        <dbReference type="ARBA" id="ARBA00022801"/>
    </source>
</evidence>
<dbReference type="GO" id="GO:0001681">
    <property type="term" value="F:sialate O-acetylesterase activity"/>
    <property type="evidence" value="ECO:0007669"/>
    <property type="project" value="InterPro"/>
</dbReference>
<name>A0A4P7W4U2_9BACT</name>
<dbReference type="GO" id="GO:0005975">
    <property type="term" value="P:carbohydrate metabolic process"/>
    <property type="evidence" value="ECO:0007669"/>
    <property type="project" value="TreeGrafter"/>
</dbReference>
<evidence type="ECO:0000259" key="2">
    <source>
        <dbReference type="Pfam" id="PF03629"/>
    </source>
</evidence>
<accession>A0A4P7W4U2</accession>